<protein>
    <submittedName>
        <fullName evidence="1">Uncharacterized protein</fullName>
    </submittedName>
</protein>
<dbReference type="AlphaFoldDB" id="A0AAE3XQ41"/>
<evidence type="ECO:0000313" key="1">
    <source>
        <dbReference type="EMBL" id="MDR6239984.1"/>
    </source>
</evidence>
<reference evidence="1" key="1">
    <citation type="submission" date="2023-07" db="EMBL/GenBank/DDBJ databases">
        <title>Genomic Encyclopedia of Type Strains, Phase IV (KMG-IV): sequencing the most valuable type-strain genomes for metagenomic binning, comparative biology and taxonomic classification.</title>
        <authorList>
            <person name="Goeker M."/>
        </authorList>
    </citation>
    <scope>NUCLEOTIDE SEQUENCE</scope>
    <source>
        <strain evidence="1">DSM 26174</strain>
    </source>
</reference>
<dbReference type="EMBL" id="JAVDQD010000003">
    <property type="protein sequence ID" value="MDR6239984.1"/>
    <property type="molecule type" value="Genomic_DNA"/>
</dbReference>
<dbReference type="Proteomes" id="UP001185092">
    <property type="component" value="Unassembled WGS sequence"/>
</dbReference>
<comment type="caution">
    <text evidence="1">The sequence shown here is derived from an EMBL/GenBank/DDBJ whole genome shotgun (WGS) entry which is preliminary data.</text>
</comment>
<organism evidence="1 2">
    <name type="scientific">Aureibacter tunicatorum</name>
    <dbReference type="NCBI Taxonomy" id="866807"/>
    <lineage>
        <taxon>Bacteria</taxon>
        <taxon>Pseudomonadati</taxon>
        <taxon>Bacteroidota</taxon>
        <taxon>Cytophagia</taxon>
        <taxon>Cytophagales</taxon>
        <taxon>Persicobacteraceae</taxon>
        <taxon>Aureibacter</taxon>
    </lineage>
</organism>
<accession>A0AAE3XQ41</accession>
<keyword evidence="2" id="KW-1185">Reference proteome</keyword>
<name>A0AAE3XQ41_9BACT</name>
<sequence length="172" mass="18330">MKSHPMKAFLLLFSAIGILSLSAKGIDLKETKDKLMVSIGSIGKPSFDAGHMHLPVDIRFNNNGAGQLRIDSIFATVHAIDSTGASVQIASTMPQPEHQILAPNQKSVKQLTFSIPLLSGASNISHLLKTKQLKITAVPKINGFDTPPIVEILPINLGNIFNFAGLLNAGQG</sequence>
<gene>
    <name evidence="1" type="ORF">HNQ88_003032</name>
</gene>
<evidence type="ECO:0000313" key="2">
    <source>
        <dbReference type="Proteomes" id="UP001185092"/>
    </source>
</evidence>
<proteinExistence type="predicted"/>